<dbReference type="STRING" id="6573.A0A210R257"/>
<dbReference type="SUPFAM" id="SSF48403">
    <property type="entry name" value="Ankyrin repeat"/>
    <property type="match status" value="2"/>
</dbReference>
<dbReference type="AlphaFoldDB" id="A0A210R257"/>
<dbReference type="Proteomes" id="UP000242188">
    <property type="component" value="Unassembled WGS sequence"/>
</dbReference>
<reference evidence="4 5" key="1">
    <citation type="journal article" date="2017" name="Nat. Ecol. Evol.">
        <title>Scallop genome provides insights into evolution of bilaterian karyotype and development.</title>
        <authorList>
            <person name="Wang S."/>
            <person name="Zhang J."/>
            <person name="Jiao W."/>
            <person name="Li J."/>
            <person name="Xun X."/>
            <person name="Sun Y."/>
            <person name="Guo X."/>
            <person name="Huan P."/>
            <person name="Dong B."/>
            <person name="Zhang L."/>
            <person name="Hu X."/>
            <person name="Sun X."/>
            <person name="Wang J."/>
            <person name="Zhao C."/>
            <person name="Wang Y."/>
            <person name="Wang D."/>
            <person name="Huang X."/>
            <person name="Wang R."/>
            <person name="Lv J."/>
            <person name="Li Y."/>
            <person name="Zhang Z."/>
            <person name="Liu B."/>
            <person name="Lu W."/>
            <person name="Hui Y."/>
            <person name="Liang J."/>
            <person name="Zhou Z."/>
            <person name="Hou R."/>
            <person name="Li X."/>
            <person name="Liu Y."/>
            <person name="Li H."/>
            <person name="Ning X."/>
            <person name="Lin Y."/>
            <person name="Zhao L."/>
            <person name="Xing Q."/>
            <person name="Dou J."/>
            <person name="Li Y."/>
            <person name="Mao J."/>
            <person name="Guo H."/>
            <person name="Dou H."/>
            <person name="Li T."/>
            <person name="Mu C."/>
            <person name="Jiang W."/>
            <person name="Fu Q."/>
            <person name="Fu X."/>
            <person name="Miao Y."/>
            <person name="Liu J."/>
            <person name="Yu Q."/>
            <person name="Li R."/>
            <person name="Liao H."/>
            <person name="Li X."/>
            <person name="Kong Y."/>
            <person name="Jiang Z."/>
            <person name="Chourrout D."/>
            <person name="Li R."/>
            <person name="Bao Z."/>
        </authorList>
    </citation>
    <scope>NUCLEOTIDE SEQUENCE [LARGE SCALE GENOMIC DNA]</scope>
    <source>
        <strain evidence="4 5">PY_sf001</strain>
    </source>
</reference>
<dbReference type="PROSITE" id="PS50297">
    <property type="entry name" value="ANK_REP_REGION"/>
    <property type="match status" value="1"/>
</dbReference>
<evidence type="ECO:0000256" key="1">
    <source>
        <dbReference type="ARBA" id="ARBA00022737"/>
    </source>
</evidence>
<protein>
    <submittedName>
        <fullName evidence="4">Serine/threonine-protein phosphatase 6 regulatory ankyrin repeat subunit C</fullName>
    </submittedName>
</protein>
<dbReference type="SMART" id="SM00248">
    <property type="entry name" value="ANK"/>
    <property type="match status" value="8"/>
</dbReference>
<dbReference type="GO" id="GO:0005929">
    <property type="term" value="C:cilium"/>
    <property type="evidence" value="ECO:0007669"/>
    <property type="project" value="TreeGrafter"/>
</dbReference>
<dbReference type="OrthoDB" id="9995210at2759"/>
<proteinExistence type="predicted"/>
<dbReference type="Gene3D" id="1.25.40.20">
    <property type="entry name" value="Ankyrin repeat-containing domain"/>
    <property type="match status" value="3"/>
</dbReference>
<dbReference type="Pfam" id="PF12796">
    <property type="entry name" value="Ank_2"/>
    <property type="match status" value="2"/>
</dbReference>
<dbReference type="PANTHER" id="PTHR24178:SF45">
    <property type="entry name" value="SOCS BOX DOMAIN-CONTAINING PROTEIN"/>
    <property type="match status" value="1"/>
</dbReference>
<sequence length="440" mass="48719">MANEKSIRRRRRPRDEYDFSADLYKAVVDDDPERLARILDNGADADHMFFHGMIFVSSKPVLALCCEKGREACAKVLIEHGAEVKRPDKWGITPLMYCMTLQYPDISRLLLQRDPSVVKCQDHKGRTPLHFAVETGNIELVKLLITSGADVDAQERFGMTPLMIVCSSEFEHEGILLDSLLGASVDVHKMSFRENKTALQFAATGKRSLLIRGLLNAGSDPNTVDVHGRTPLTNLLRGHARANEQIDSETMSVIEDMLLAGVDMNLDSTDNCNPVFMATQCSCPLLVQYFLEKGCRPGKTSLLMAVSKGDDSSLIALLNWGCAVNVEGTLGSSQAPTSSMGLAIELGHWNIVHILATAGFNLHRLNFIRGDNNIPVSLLNNEDMVNHLIHLASVPKSLFHISTLMIWKTLKSDIDKKISQLPLPLRLQTMISSDTFLLLT</sequence>
<evidence type="ECO:0000256" key="2">
    <source>
        <dbReference type="ARBA" id="ARBA00023043"/>
    </source>
</evidence>
<keyword evidence="2 3" id="KW-0040">ANK repeat</keyword>
<dbReference type="InterPro" id="IPR036770">
    <property type="entry name" value="Ankyrin_rpt-contain_sf"/>
</dbReference>
<gene>
    <name evidence="4" type="ORF">KP79_PYT20275</name>
</gene>
<dbReference type="PROSITE" id="PS50088">
    <property type="entry name" value="ANK_REPEAT"/>
    <property type="match status" value="2"/>
</dbReference>
<feature type="repeat" description="ANK" evidence="3">
    <location>
        <begin position="194"/>
        <end position="226"/>
    </location>
</feature>
<dbReference type="InterPro" id="IPR002110">
    <property type="entry name" value="Ankyrin_rpt"/>
</dbReference>
<dbReference type="PRINTS" id="PR01415">
    <property type="entry name" value="ANKYRIN"/>
</dbReference>
<name>A0A210R257_MIZYE</name>
<dbReference type="PANTHER" id="PTHR24178">
    <property type="entry name" value="MOLTING PROTEIN MLT-4"/>
    <property type="match status" value="1"/>
</dbReference>
<keyword evidence="1" id="KW-0677">Repeat</keyword>
<organism evidence="4 5">
    <name type="scientific">Mizuhopecten yessoensis</name>
    <name type="common">Japanese scallop</name>
    <name type="synonym">Patinopecten yessoensis</name>
    <dbReference type="NCBI Taxonomy" id="6573"/>
    <lineage>
        <taxon>Eukaryota</taxon>
        <taxon>Metazoa</taxon>
        <taxon>Spiralia</taxon>
        <taxon>Lophotrochozoa</taxon>
        <taxon>Mollusca</taxon>
        <taxon>Bivalvia</taxon>
        <taxon>Autobranchia</taxon>
        <taxon>Pteriomorphia</taxon>
        <taxon>Pectinida</taxon>
        <taxon>Pectinoidea</taxon>
        <taxon>Pectinidae</taxon>
        <taxon>Mizuhopecten</taxon>
    </lineage>
</organism>
<dbReference type="GO" id="GO:1904108">
    <property type="term" value="P:protein localization to ciliary inversin compartment"/>
    <property type="evidence" value="ECO:0007669"/>
    <property type="project" value="TreeGrafter"/>
</dbReference>
<evidence type="ECO:0000256" key="3">
    <source>
        <dbReference type="PROSITE-ProRule" id="PRU00023"/>
    </source>
</evidence>
<accession>A0A210R257</accession>
<evidence type="ECO:0000313" key="4">
    <source>
        <dbReference type="EMBL" id="OWF55170.1"/>
    </source>
</evidence>
<comment type="caution">
    <text evidence="4">The sequence shown here is derived from an EMBL/GenBank/DDBJ whole genome shotgun (WGS) entry which is preliminary data.</text>
</comment>
<feature type="repeat" description="ANK" evidence="3">
    <location>
        <begin position="124"/>
        <end position="156"/>
    </location>
</feature>
<keyword evidence="5" id="KW-1185">Reference proteome</keyword>
<evidence type="ECO:0000313" key="5">
    <source>
        <dbReference type="Proteomes" id="UP000242188"/>
    </source>
</evidence>
<dbReference type="EMBL" id="NEDP02000751">
    <property type="protein sequence ID" value="OWF55170.1"/>
    <property type="molecule type" value="Genomic_DNA"/>
</dbReference>